<dbReference type="EMBL" id="CP009920">
    <property type="protein sequence ID" value="AJI23794.1"/>
    <property type="molecule type" value="Genomic_DNA"/>
</dbReference>
<dbReference type="GO" id="GO:0000166">
    <property type="term" value="F:nucleotide binding"/>
    <property type="evidence" value="ECO:0007669"/>
    <property type="project" value="InterPro"/>
</dbReference>
<evidence type="ECO:0000313" key="2">
    <source>
        <dbReference type="Proteomes" id="UP000031829"/>
    </source>
</evidence>
<dbReference type="SUPFAM" id="SSF52540">
    <property type="entry name" value="P-loop containing nucleoside triphosphate hydrolases"/>
    <property type="match status" value="1"/>
</dbReference>
<accession>A0A0B6AVA0</accession>
<dbReference type="Pfam" id="PF02283">
    <property type="entry name" value="CobU"/>
    <property type="match status" value="1"/>
</dbReference>
<organism evidence="1 2">
    <name type="scientific">Priestia megaterium (strain ATCC 14581 / DSM 32 / CCUG 1817 / JCM 2506 / NBRC 15308 / NCIMB 9376 / NCTC 10342 / NRRL B-14308 / VKM B-512 / Ford 19)</name>
    <name type="common">Bacillus megaterium</name>
    <dbReference type="NCBI Taxonomy" id="1348623"/>
    <lineage>
        <taxon>Bacteria</taxon>
        <taxon>Bacillati</taxon>
        <taxon>Bacillota</taxon>
        <taxon>Bacilli</taxon>
        <taxon>Bacillales</taxon>
        <taxon>Bacillaceae</taxon>
        <taxon>Priestia</taxon>
    </lineage>
</organism>
<dbReference type="InterPro" id="IPR027417">
    <property type="entry name" value="P-loop_NTPase"/>
</dbReference>
<dbReference type="RefSeq" id="WP_034652720.1">
    <property type="nucleotide sequence ID" value="NZ_BCVB01000005.1"/>
</dbReference>
<proteinExistence type="predicted"/>
<gene>
    <name evidence="1" type="ORF">BG04_4301</name>
</gene>
<protein>
    <submittedName>
        <fullName evidence="1">Cobinamide kinase / cobinamide phosphate guanyltransferase family protein</fullName>
    </submittedName>
</protein>
<dbReference type="KEGG" id="bmeg:BG04_4301"/>
<dbReference type="HOGENOM" id="CLU_135056_1_0_9"/>
<name>A0A0B6AVA0_PRIM2</name>
<dbReference type="GeneID" id="93642312"/>
<keyword evidence="1" id="KW-0418">Kinase</keyword>
<reference evidence="1 2" key="1">
    <citation type="journal article" date="2015" name="Genome Announc.">
        <title>Complete genome sequences for 35 biothreat assay-relevant bacillus species.</title>
        <authorList>
            <person name="Johnson S.L."/>
            <person name="Daligault H.E."/>
            <person name="Davenport K.W."/>
            <person name="Jaissle J."/>
            <person name="Frey K.G."/>
            <person name="Ladner J.T."/>
            <person name="Broomall S.M."/>
            <person name="Bishop-Lilly K.A."/>
            <person name="Bruce D.C."/>
            <person name="Gibbons H.S."/>
            <person name="Coyne S.R."/>
            <person name="Lo C.C."/>
            <person name="Meincke L."/>
            <person name="Munk A.C."/>
            <person name="Koroleva G.I."/>
            <person name="Rosenzweig C.N."/>
            <person name="Palacios G.F."/>
            <person name="Redden C.L."/>
            <person name="Minogue T.D."/>
            <person name="Chain P.S."/>
        </authorList>
    </citation>
    <scope>NUCLEOTIDE SEQUENCE [LARGE SCALE GENOMIC DNA]</scope>
    <source>
        <strain evidence="2">ATCC 14581 / DSM 32 / JCM 2506 / NBRC 15308 / NCIMB 9376 / NCTC 10342 / NRRL B-14308 / VKM B-512</strain>
    </source>
</reference>
<dbReference type="InterPro" id="IPR003203">
    <property type="entry name" value="CobU/CobP"/>
</dbReference>
<dbReference type="AlphaFoldDB" id="A0A0B6AVA0"/>
<keyword evidence="1" id="KW-0808">Transferase</keyword>
<sequence length="141" mass="16660">MHFVFGGAFTGKRKWVKQHYASESVKWHYLYEDPVLPVLEFEESYIVLEGFEHYVKELIHSELESPHLVVKKLIQKWRDSGVWEKLIVIGTEVGKGIVPLDPTERQWRDECGYAYQHLAAHARKVDHIWYGIANRLKEEIQ</sequence>
<dbReference type="UniPathway" id="UPA00148">
    <property type="reaction ID" value="UER00236"/>
</dbReference>
<evidence type="ECO:0000313" key="1">
    <source>
        <dbReference type="EMBL" id="AJI23794.1"/>
    </source>
</evidence>
<dbReference type="Proteomes" id="UP000031829">
    <property type="component" value="Chromosome"/>
</dbReference>
<dbReference type="GO" id="GO:0009236">
    <property type="term" value="P:cobalamin biosynthetic process"/>
    <property type="evidence" value="ECO:0007669"/>
    <property type="project" value="UniProtKB-UniPathway"/>
</dbReference>
<dbReference type="Gene3D" id="3.40.50.300">
    <property type="entry name" value="P-loop containing nucleotide triphosphate hydrolases"/>
    <property type="match status" value="1"/>
</dbReference>
<dbReference type="GO" id="GO:0043752">
    <property type="term" value="F:adenosylcobinamide kinase activity"/>
    <property type="evidence" value="ECO:0007669"/>
    <property type="project" value="InterPro"/>
</dbReference>